<keyword evidence="1" id="KW-0732">Signal</keyword>
<dbReference type="RefSeq" id="WP_264502119.1">
    <property type="nucleotide sequence ID" value="NZ_JAPDDS010000008.1"/>
</dbReference>
<sequence>MKKLIVSALALIAAVLPMAEAAPKPKAPKIFGDFTPGKTFTFTVTTAQTSATQGTTVLPTAPVPKGVPAYTVGQQVTFKIGKKGELTGPGFKLGFLSGSVGANAYFNKPKKNTSPSTGAVHKNTTTNEPTAVSLSFFTFKLTKRIPYVTQTTYILQ</sequence>
<evidence type="ECO:0000313" key="3">
    <source>
        <dbReference type="Proteomes" id="UP001207930"/>
    </source>
</evidence>
<feature type="signal peptide" evidence="1">
    <location>
        <begin position="1"/>
        <end position="21"/>
    </location>
</feature>
<proteinExistence type="predicted"/>
<accession>A0ABT3FT51</accession>
<dbReference type="Proteomes" id="UP001207930">
    <property type="component" value="Unassembled WGS sequence"/>
</dbReference>
<protein>
    <submittedName>
        <fullName evidence="2">Uncharacterized protein</fullName>
    </submittedName>
</protein>
<name>A0ABT3FT51_9BACT</name>
<reference evidence="2 3" key="1">
    <citation type="submission" date="2022-10" db="EMBL/GenBank/DDBJ databases">
        <title>Luteolibacter flavescens strain MCCC 1K03193, whole genome shotgun sequencing project.</title>
        <authorList>
            <person name="Zhao G."/>
            <person name="Shen L."/>
        </authorList>
    </citation>
    <scope>NUCLEOTIDE SEQUENCE [LARGE SCALE GENOMIC DNA]</scope>
    <source>
        <strain evidence="2 3">MCCC 1K03193</strain>
    </source>
</reference>
<organism evidence="2 3">
    <name type="scientific">Luteolibacter flavescens</name>
    <dbReference type="NCBI Taxonomy" id="1859460"/>
    <lineage>
        <taxon>Bacteria</taxon>
        <taxon>Pseudomonadati</taxon>
        <taxon>Verrucomicrobiota</taxon>
        <taxon>Verrucomicrobiia</taxon>
        <taxon>Verrucomicrobiales</taxon>
        <taxon>Verrucomicrobiaceae</taxon>
        <taxon>Luteolibacter</taxon>
    </lineage>
</organism>
<feature type="chain" id="PRO_5046703596" evidence="1">
    <location>
        <begin position="22"/>
        <end position="156"/>
    </location>
</feature>
<gene>
    <name evidence="2" type="ORF">OKA04_15615</name>
</gene>
<comment type="caution">
    <text evidence="2">The sequence shown here is derived from an EMBL/GenBank/DDBJ whole genome shotgun (WGS) entry which is preliminary data.</text>
</comment>
<dbReference type="EMBL" id="JAPDDS010000008">
    <property type="protein sequence ID" value="MCW1886165.1"/>
    <property type="molecule type" value="Genomic_DNA"/>
</dbReference>
<keyword evidence="3" id="KW-1185">Reference proteome</keyword>
<evidence type="ECO:0000256" key="1">
    <source>
        <dbReference type="SAM" id="SignalP"/>
    </source>
</evidence>
<evidence type="ECO:0000313" key="2">
    <source>
        <dbReference type="EMBL" id="MCW1886165.1"/>
    </source>
</evidence>